<dbReference type="PANTHER" id="PTHR43284">
    <property type="entry name" value="ASPARAGINE SYNTHETASE (GLUTAMINE-HYDROLYZING)"/>
    <property type="match status" value="1"/>
</dbReference>
<proteinExistence type="inferred from homology"/>
<dbReference type="RefSeq" id="WP_263571343.1">
    <property type="nucleotide sequence ID" value="NZ_JAJIRN010000005.1"/>
</dbReference>
<sequence>MHIQNSEWAVGAPRYRNAALAAAHKISATGTWQQFLLNGGVDKLTEVDGDFAFAVTLPDGSQVAAVDRFAIQTMCYYIDDGQICFATSAGALAVANSEIDPQAIFDYIYFHCIPSPRTIYKNVYRIPPGHYVSFKNGELTVAQYWRTNFKSESAKNFNEASGQFRQILKDSVERQLDGSKPACFLSGGTDSSTVAGMIREATGQGAASYSIGFEAEGYDEMSYARLAAKHFGSEHHEYYVTPDDLVRSIPSVAAHYDQPFGNSSALPAYYCALKAKQDGVTRILAGDGGDELFGGNSRYAKQRVFGWWQNVPSSLRRGLLEPILESAWAGRTHLLKKGHSYVEQAKVAMPARLQMYNLLLRLGIDEVLAPEFLNQVNVNGPAQHQQSVWDSIGPASELNTTLAFDWRYTLGESDLPKVRETTRMAGVSVGFPMLDTALLDFSLTLPDDYKLRGLKLRWFFKEALRGFLPDEILVKKKQGFGLPFGVWLTRSPKLFELASDSVQTLSQRGIVNRVFIDSLLKERLLEHSGYYGEKIWILMMLEQWLRAHSPNYRIP</sequence>
<dbReference type="InterPro" id="IPR001962">
    <property type="entry name" value="Asn_synthase"/>
</dbReference>
<comment type="similarity">
    <text evidence="2">Belongs to the asparagine synthetase family.</text>
</comment>
<comment type="caution">
    <text evidence="6">The sequence shown here is derived from an EMBL/GenBank/DDBJ whole genome shotgun (WGS) entry which is preliminary data.</text>
</comment>
<dbReference type="InterPro" id="IPR006426">
    <property type="entry name" value="Asn_synth_AEB"/>
</dbReference>
<dbReference type="Proteomes" id="UP001209701">
    <property type="component" value="Unassembled WGS sequence"/>
</dbReference>
<dbReference type="EC" id="6.3.5.4" evidence="3"/>
<dbReference type="Pfam" id="PF00733">
    <property type="entry name" value="Asn_synthase"/>
    <property type="match status" value="1"/>
</dbReference>
<dbReference type="CDD" id="cd01991">
    <property type="entry name" value="Asn_synthase_B_C"/>
    <property type="match status" value="1"/>
</dbReference>
<evidence type="ECO:0000256" key="2">
    <source>
        <dbReference type="ARBA" id="ARBA00005752"/>
    </source>
</evidence>
<dbReference type="PIRSF" id="PIRSF001589">
    <property type="entry name" value="Asn_synthetase_glu-h"/>
    <property type="match status" value="1"/>
</dbReference>
<reference evidence="6 7" key="1">
    <citation type="submission" date="2021-11" db="EMBL/GenBank/DDBJ databases">
        <authorList>
            <person name="Liang Q."/>
            <person name="Mou H."/>
            <person name="Liu Z."/>
        </authorList>
    </citation>
    <scope>NUCLEOTIDE SEQUENCE [LARGE SCALE GENOMIC DNA]</scope>
    <source>
        <strain evidence="6 7">CHU3</strain>
    </source>
</reference>
<name>A0ABT2YFE8_9BURK</name>
<dbReference type="EMBL" id="JAJIRN010000005">
    <property type="protein sequence ID" value="MCV2368743.1"/>
    <property type="molecule type" value="Genomic_DNA"/>
</dbReference>
<dbReference type="InterPro" id="IPR051786">
    <property type="entry name" value="ASN_synthetase/amidase"/>
</dbReference>
<evidence type="ECO:0000256" key="3">
    <source>
        <dbReference type="ARBA" id="ARBA00012737"/>
    </source>
</evidence>
<evidence type="ECO:0000256" key="1">
    <source>
        <dbReference type="ARBA" id="ARBA00005187"/>
    </source>
</evidence>
<dbReference type="SUPFAM" id="SSF56235">
    <property type="entry name" value="N-terminal nucleophile aminohydrolases (Ntn hydrolases)"/>
    <property type="match status" value="1"/>
</dbReference>
<evidence type="ECO:0000256" key="4">
    <source>
        <dbReference type="ARBA" id="ARBA00048741"/>
    </source>
</evidence>
<comment type="catalytic activity">
    <reaction evidence="4">
        <text>L-aspartate + L-glutamine + ATP + H2O = L-asparagine + L-glutamate + AMP + diphosphate + H(+)</text>
        <dbReference type="Rhea" id="RHEA:12228"/>
        <dbReference type="ChEBI" id="CHEBI:15377"/>
        <dbReference type="ChEBI" id="CHEBI:15378"/>
        <dbReference type="ChEBI" id="CHEBI:29985"/>
        <dbReference type="ChEBI" id="CHEBI:29991"/>
        <dbReference type="ChEBI" id="CHEBI:30616"/>
        <dbReference type="ChEBI" id="CHEBI:33019"/>
        <dbReference type="ChEBI" id="CHEBI:58048"/>
        <dbReference type="ChEBI" id="CHEBI:58359"/>
        <dbReference type="ChEBI" id="CHEBI:456215"/>
        <dbReference type="EC" id="6.3.5.4"/>
    </reaction>
</comment>
<organism evidence="6 7">
    <name type="scientific">Roseateles oligotrophus</name>
    <dbReference type="NCBI Taxonomy" id="1769250"/>
    <lineage>
        <taxon>Bacteria</taxon>
        <taxon>Pseudomonadati</taxon>
        <taxon>Pseudomonadota</taxon>
        <taxon>Betaproteobacteria</taxon>
        <taxon>Burkholderiales</taxon>
        <taxon>Sphaerotilaceae</taxon>
        <taxon>Roseateles</taxon>
    </lineage>
</organism>
<accession>A0ABT2YFE8</accession>
<dbReference type="Gene3D" id="3.60.20.10">
    <property type="entry name" value="Glutamine Phosphoribosylpyrophosphate, subunit 1, domain 1"/>
    <property type="match status" value="1"/>
</dbReference>
<dbReference type="InterPro" id="IPR014729">
    <property type="entry name" value="Rossmann-like_a/b/a_fold"/>
</dbReference>
<comment type="pathway">
    <text evidence="1">Amino-acid biosynthesis; L-asparagine biosynthesis; L-asparagine from L-aspartate (L-Gln route): step 1/1.</text>
</comment>
<dbReference type="InterPro" id="IPR029055">
    <property type="entry name" value="Ntn_hydrolases_N"/>
</dbReference>
<dbReference type="PANTHER" id="PTHR43284:SF1">
    <property type="entry name" value="ASPARAGINE SYNTHETASE"/>
    <property type="match status" value="1"/>
</dbReference>
<evidence type="ECO:0000259" key="5">
    <source>
        <dbReference type="Pfam" id="PF00733"/>
    </source>
</evidence>
<gene>
    <name evidence="6" type="ORF">LNV07_11660</name>
</gene>
<evidence type="ECO:0000313" key="6">
    <source>
        <dbReference type="EMBL" id="MCV2368743.1"/>
    </source>
</evidence>
<dbReference type="SUPFAM" id="SSF52402">
    <property type="entry name" value="Adenine nucleotide alpha hydrolases-like"/>
    <property type="match status" value="1"/>
</dbReference>
<keyword evidence="7" id="KW-1185">Reference proteome</keyword>
<feature type="domain" description="Asparagine synthetase" evidence="5">
    <location>
        <begin position="164"/>
        <end position="546"/>
    </location>
</feature>
<protein>
    <recommendedName>
        <fullName evidence="3">asparagine synthase (glutamine-hydrolyzing)</fullName>
        <ecNumber evidence="3">6.3.5.4</ecNumber>
    </recommendedName>
</protein>
<evidence type="ECO:0000313" key="7">
    <source>
        <dbReference type="Proteomes" id="UP001209701"/>
    </source>
</evidence>
<dbReference type="Gene3D" id="3.40.50.620">
    <property type="entry name" value="HUPs"/>
    <property type="match status" value="1"/>
</dbReference>